<dbReference type="AlphaFoldDB" id="A0A7X5ATI5"/>
<protein>
    <submittedName>
        <fullName evidence="1">Uncharacterized protein</fullName>
    </submittedName>
</protein>
<dbReference type="EMBL" id="WXWW01000217">
    <property type="protein sequence ID" value="NAW66513.1"/>
    <property type="molecule type" value="Genomic_DNA"/>
</dbReference>
<name>A0A7X5ATI5_9GAMM</name>
<evidence type="ECO:0000313" key="1">
    <source>
        <dbReference type="EMBL" id="NAW66513.1"/>
    </source>
</evidence>
<accession>A0A7X5ATI5</accession>
<evidence type="ECO:0000313" key="2">
    <source>
        <dbReference type="Proteomes" id="UP000465712"/>
    </source>
</evidence>
<organism evidence="1 2">
    <name type="scientific">Photobacterium halotolerans</name>
    <dbReference type="NCBI Taxonomy" id="265726"/>
    <lineage>
        <taxon>Bacteria</taxon>
        <taxon>Pseudomonadati</taxon>
        <taxon>Pseudomonadota</taxon>
        <taxon>Gammaproteobacteria</taxon>
        <taxon>Vibrionales</taxon>
        <taxon>Vibrionaceae</taxon>
        <taxon>Photobacterium</taxon>
    </lineage>
</organism>
<gene>
    <name evidence="1" type="ORF">CAG72_14970</name>
</gene>
<dbReference type="Proteomes" id="UP000465712">
    <property type="component" value="Unassembled WGS sequence"/>
</dbReference>
<dbReference type="RefSeq" id="WP_161445933.1">
    <property type="nucleotide sequence ID" value="NZ_WXWW01000217.1"/>
</dbReference>
<reference evidence="1 2" key="1">
    <citation type="submission" date="2017-05" db="EMBL/GenBank/DDBJ databases">
        <title>High clonality and local adaptation shapes Vibrionaceae linages within an endangered oasis.</title>
        <authorList>
            <person name="Vazquez-Rosas-Landa M."/>
        </authorList>
    </citation>
    <scope>NUCLEOTIDE SEQUENCE [LARGE SCALE GENOMIC DNA]</scope>
    <source>
        <strain evidence="1 2">P46_P4S1P180</strain>
    </source>
</reference>
<sequence>MCLNNLNLYQSYAFSLKLYPFFGMERPEAGRVVEAEPMFCGAHSVETDKRAVTKHSARPQIWLPASGQI</sequence>
<proteinExistence type="predicted"/>
<comment type="caution">
    <text evidence="1">The sequence shown here is derived from an EMBL/GenBank/DDBJ whole genome shotgun (WGS) entry which is preliminary data.</text>
</comment>